<evidence type="ECO:0000256" key="3">
    <source>
        <dbReference type="ARBA" id="ARBA00022691"/>
    </source>
</evidence>
<evidence type="ECO:0000256" key="5">
    <source>
        <dbReference type="ARBA" id="ARBA00023004"/>
    </source>
</evidence>
<dbReference type="PANTHER" id="PTHR30544:SF8">
    <property type="entry name" value="RADICAL SAM SUPERFAMILY PROTEIN"/>
    <property type="match status" value="1"/>
</dbReference>
<keyword evidence="4" id="KW-0479">Metal-binding</keyword>
<dbReference type="EMBL" id="AGNL01003365">
    <property type="protein sequence ID" value="EJK74803.1"/>
    <property type="molecule type" value="Genomic_DNA"/>
</dbReference>
<gene>
    <name evidence="9" type="ORF">THAOC_03506</name>
</gene>
<dbReference type="SFLD" id="SFLDS00029">
    <property type="entry name" value="Radical_SAM"/>
    <property type="match status" value="1"/>
</dbReference>
<evidence type="ECO:0000313" key="10">
    <source>
        <dbReference type="Proteomes" id="UP000266841"/>
    </source>
</evidence>
<dbReference type="PANTHER" id="PTHR30544">
    <property type="entry name" value="23S RRNA METHYLTRANSFERASE"/>
    <property type="match status" value="1"/>
</dbReference>
<reference evidence="9 10" key="1">
    <citation type="journal article" date="2012" name="Genome Biol.">
        <title>Genome and low-iron response of an oceanic diatom adapted to chronic iron limitation.</title>
        <authorList>
            <person name="Lommer M."/>
            <person name="Specht M."/>
            <person name="Roy A.S."/>
            <person name="Kraemer L."/>
            <person name="Andreson R."/>
            <person name="Gutowska M.A."/>
            <person name="Wolf J."/>
            <person name="Bergner S.V."/>
            <person name="Schilhabel M.B."/>
            <person name="Klostermeier U.C."/>
            <person name="Beiko R.G."/>
            <person name="Rosenstiel P."/>
            <person name="Hippler M."/>
            <person name="Laroche J."/>
        </authorList>
    </citation>
    <scope>NUCLEOTIDE SEQUENCE [LARGE SCALE GENOMIC DNA]</scope>
    <source>
        <strain evidence="9 10">CCMP1005</strain>
    </source>
</reference>
<dbReference type="eggNOG" id="ENOG502QQ98">
    <property type="taxonomic scope" value="Eukaryota"/>
</dbReference>
<keyword evidence="10" id="KW-1185">Reference proteome</keyword>
<dbReference type="InterPro" id="IPR058240">
    <property type="entry name" value="rSAM_sf"/>
</dbReference>
<keyword evidence="5" id="KW-0408">Iron</keyword>
<protein>
    <recommendedName>
        <fullName evidence="8">Radical SAM core domain-containing protein</fullName>
    </recommendedName>
</protein>
<evidence type="ECO:0000256" key="4">
    <source>
        <dbReference type="ARBA" id="ARBA00022723"/>
    </source>
</evidence>
<comment type="caution">
    <text evidence="9">The sequence shown here is derived from an EMBL/GenBank/DDBJ whole genome shotgun (WGS) entry which is preliminary data.</text>
</comment>
<organism evidence="9 10">
    <name type="scientific">Thalassiosira oceanica</name>
    <name type="common">Marine diatom</name>
    <dbReference type="NCBI Taxonomy" id="159749"/>
    <lineage>
        <taxon>Eukaryota</taxon>
        <taxon>Sar</taxon>
        <taxon>Stramenopiles</taxon>
        <taxon>Ochrophyta</taxon>
        <taxon>Bacillariophyta</taxon>
        <taxon>Coscinodiscophyceae</taxon>
        <taxon>Thalassiosirophycidae</taxon>
        <taxon>Thalassiosirales</taxon>
        <taxon>Thalassiosiraceae</taxon>
        <taxon>Thalassiosira</taxon>
    </lineage>
</organism>
<evidence type="ECO:0000256" key="2">
    <source>
        <dbReference type="ARBA" id="ARBA00022485"/>
    </source>
</evidence>
<dbReference type="Pfam" id="PF04055">
    <property type="entry name" value="Radical_SAM"/>
    <property type="match status" value="1"/>
</dbReference>
<dbReference type="GO" id="GO:0046872">
    <property type="term" value="F:metal ion binding"/>
    <property type="evidence" value="ECO:0007669"/>
    <property type="project" value="UniProtKB-KW"/>
</dbReference>
<sequence>MRSNDRSSPKPILDRPALEKALKANGVVLKNPDRHLDVFYQQLHRSGYPPLPEFIAELRGKKTGGPLTPMSSSISRRQGKRRPQLPKALLDYLEHTDDFEVCTSNVQLAQTSSNGSTTKLAVELQDGHVVESVLMRHDGRVTICVSSQVGCAMGCTFCATGTMGIKGSLSSGEILEQLVHGSKILAQGSNDTSIRNVVFMGMGEPLNNYQNVLAACRSMIDRRTWNLAHNRVTVSTVGVVPRMRDLTRDLPQVNLALSLHAPTQEMRERIVPSARGTPLASLVEAVDAHMMALVNTQDNPQGNGPLDQEKERQFASKKRRAMIEYVMLTGPTSTLEAAHQLGKLCEGRQLVINLIPYNKTDVKDKLSCPSEEHMMKFRSIVSQYGSFCSIRRTMGSDISGACGQLVVEQQKATQNMKVADIEDGFDSARTSRKENVSVKRPAKRKTQNSDRHRDKNNEGVVFSMGNGDFDTNRDAS</sequence>
<evidence type="ECO:0000256" key="6">
    <source>
        <dbReference type="ARBA" id="ARBA00023014"/>
    </source>
</evidence>
<dbReference type="GO" id="GO:0030488">
    <property type="term" value="P:tRNA methylation"/>
    <property type="evidence" value="ECO:0007669"/>
    <property type="project" value="TreeGrafter"/>
</dbReference>
<dbReference type="AlphaFoldDB" id="K0T7Q5"/>
<feature type="domain" description="Radical SAM core" evidence="8">
    <location>
        <begin position="137"/>
        <end position="397"/>
    </location>
</feature>
<comment type="cofactor">
    <cofactor evidence="1">
        <name>[4Fe-4S] cluster</name>
        <dbReference type="ChEBI" id="CHEBI:49883"/>
    </cofactor>
</comment>
<name>K0T7Q5_THAOC</name>
<dbReference type="OMA" id="YHANTVE"/>
<dbReference type="Gene3D" id="3.20.20.70">
    <property type="entry name" value="Aldolase class I"/>
    <property type="match status" value="1"/>
</dbReference>
<dbReference type="PROSITE" id="PS51918">
    <property type="entry name" value="RADICAL_SAM"/>
    <property type="match status" value="1"/>
</dbReference>
<dbReference type="InterPro" id="IPR040072">
    <property type="entry name" value="Methyltransferase_A"/>
</dbReference>
<dbReference type="OrthoDB" id="204498at2759"/>
<evidence type="ECO:0000256" key="1">
    <source>
        <dbReference type="ARBA" id="ARBA00001966"/>
    </source>
</evidence>
<proteinExistence type="predicted"/>
<evidence type="ECO:0000313" key="9">
    <source>
        <dbReference type="EMBL" id="EJK74803.1"/>
    </source>
</evidence>
<dbReference type="Proteomes" id="UP000266841">
    <property type="component" value="Unassembled WGS sequence"/>
</dbReference>
<feature type="compositionally biased region" description="Basic and acidic residues" evidence="7">
    <location>
        <begin position="447"/>
        <end position="457"/>
    </location>
</feature>
<dbReference type="GO" id="GO:0003824">
    <property type="term" value="F:catalytic activity"/>
    <property type="evidence" value="ECO:0007669"/>
    <property type="project" value="InterPro"/>
</dbReference>
<keyword evidence="2" id="KW-0004">4Fe-4S</keyword>
<keyword evidence="3" id="KW-0949">S-adenosyl-L-methionine</keyword>
<dbReference type="FunFam" id="3.20.20.70:FF:000164">
    <property type="entry name" value="23S rRNA methyltransferase"/>
    <property type="match status" value="1"/>
</dbReference>
<dbReference type="InterPro" id="IPR007197">
    <property type="entry name" value="rSAM"/>
</dbReference>
<evidence type="ECO:0000259" key="8">
    <source>
        <dbReference type="PROSITE" id="PS51918"/>
    </source>
</evidence>
<dbReference type="GO" id="GO:0070475">
    <property type="term" value="P:rRNA base methylation"/>
    <property type="evidence" value="ECO:0007669"/>
    <property type="project" value="TreeGrafter"/>
</dbReference>
<accession>K0T7Q5</accession>
<evidence type="ECO:0000256" key="7">
    <source>
        <dbReference type="SAM" id="MobiDB-lite"/>
    </source>
</evidence>
<feature type="region of interest" description="Disordered" evidence="7">
    <location>
        <begin position="61"/>
        <end position="82"/>
    </location>
</feature>
<dbReference type="SUPFAM" id="SSF102114">
    <property type="entry name" value="Radical SAM enzymes"/>
    <property type="match status" value="1"/>
</dbReference>
<feature type="region of interest" description="Disordered" evidence="7">
    <location>
        <begin position="429"/>
        <end position="476"/>
    </location>
</feature>
<keyword evidence="6" id="KW-0411">Iron-sulfur</keyword>
<dbReference type="GO" id="GO:0051539">
    <property type="term" value="F:4 iron, 4 sulfur cluster binding"/>
    <property type="evidence" value="ECO:0007669"/>
    <property type="project" value="UniProtKB-KW"/>
</dbReference>
<dbReference type="InterPro" id="IPR013785">
    <property type="entry name" value="Aldolase_TIM"/>
</dbReference>